<evidence type="ECO:0000256" key="2">
    <source>
        <dbReference type="ARBA" id="ARBA00007935"/>
    </source>
</evidence>
<comment type="subcellular location">
    <subcellularLocation>
        <location evidence="1">Cell membrane</location>
        <topology evidence="1">Multi-pass membrane protein</topology>
    </subcellularLocation>
</comment>
<feature type="transmembrane region" description="Helical" evidence="8">
    <location>
        <begin position="39"/>
        <end position="60"/>
    </location>
</feature>
<comment type="similarity">
    <text evidence="2">Belongs to the binding-protein-dependent transport system permease family. FecCD subfamily.</text>
</comment>
<dbReference type="AlphaFoldDB" id="A0A317N4W2"/>
<evidence type="ECO:0000256" key="3">
    <source>
        <dbReference type="ARBA" id="ARBA00022448"/>
    </source>
</evidence>
<dbReference type="Pfam" id="PF01032">
    <property type="entry name" value="FecCD"/>
    <property type="match status" value="1"/>
</dbReference>
<reference evidence="9 10" key="1">
    <citation type="submission" date="2018-05" db="EMBL/GenBank/DDBJ databases">
        <title>Genomic Encyclopedia of Type Strains, Phase IV (KMG-IV): sequencing the most valuable type-strain genomes for metagenomic binning, comparative biology and taxonomic classification.</title>
        <authorList>
            <person name="Goeker M."/>
        </authorList>
    </citation>
    <scope>NUCLEOTIDE SEQUENCE [LARGE SCALE GENOMIC DNA]</scope>
    <source>
        <strain evidence="9 10">DSM 44717</strain>
    </source>
</reference>
<dbReference type="GO" id="GO:0005886">
    <property type="term" value="C:plasma membrane"/>
    <property type="evidence" value="ECO:0007669"/>
    <property type="project" value="UniProtKB-SubCell"/>
</dbReference>
<dbReference type="Proteomes" id="UP000246410">
    <property type="component" value="Unassembled WGS sequence"/>
</dbReference>
<evidence type="ECO:0000256" key="8">
    <source>
        <dbReference type="SAM" id="Phobius"/>
    </source>
</evidence>
<feature type="transmembrane region" description="Helical" evidence="8">
    <location>
        <begin position="270"/>
        <end position="295"/>
    </location>
</feature>
<dbReference type="InterPro" id="IPR037294">
    <property type="entry name" value="ABC_BtuC-like"/>
</dbReference>
<gene>
    <name evidence="9" type="ORF">DFR69_11319</name>
</gene>
<comment type="caution">
    <text evidence="9">The sequence shown here is derived from an EMBL/GenBank/DDBJ whole genome shotgun (WGS) entry which is preliminary data.</text>
</comment>
<dbReference type="CDD" id="cd06550">
    <property type="entry name" value="TM_ABC_iron-siderophores_like"/>
    <property type="match status" value="1"/>
</dbReference>
<organism evidence="9 10">
    <name type="scientific">Nocardia neocaledoniensis</name>
    <dbReference type="NCBI Taxonomy" id="236511"/>
    <lineage>
        <taxon>Bacteria</taxon>
        <taxon>Bacillati</taxon>
        <taxon>Actinomycetota</taxon>
        <taxon>Actinomycetes</taxon>
        <taxon>Mycobacteriales</taxon>
        <taxon>Nocardiaceae</taxon>
        <taxon>Nocardia</taxon>
    </lineage>
</organism>
<keyword evidence="5 8" id="KW-0812">Transmembrane</keyword>
<name>A0A317N4W2_9NOCA</name>
<evidence type="ECO:0000313" key="10">
    <source>
        <dbReference type="Proteomes" id="UP000246410"/>
    </source>
</evidence>
<dbReference type="GO" id="GO:0033214">
    <property type="term" value="P:siderophore-iron import into cell"/>
    <property type="evidence" value="ECO:0007669"/>
    <property type="project" value="TreeGrafter"/>
</dbReference>
<dbReference type="PANTHER" id="PTHR30472:SF24">
    <property type="entry name" value="FERRIC ENTEROBACTIN TRANSPORT SYSTEM PERMEASE PROTEIN FEPG"/>
    <property type="match status" value="1"/>
</dbReference>
<keyword evidence="7 8" id="KW-0472">Membrane</keyword>
<feature type="transmembrane region" description="Helical" evidence="8">
    <location>
        <begin position="95"/>
        <end position="113"/>
    </location>
</feature>
<dbReference type="RefSeq" id="WP_244198489.1">
    <property type="nucleotide sequence ID" value="NZ_QGTL01000013.1"/>
</dbReference>
<keyword evidence="10" id="KW-1185">Reference proteome</keyword>
<dbReference type="SUPFAM" id="SSF81345">
    <property type="entry name" value="ABC transporter involved in vitamin B12 uptake, BtuC"/>
    <property type="match status" value="1"/>
</dbReference>
<feature type="transmembrane region" description="Helical" evidence="8">
    <location>
        <begin position="334"/>
        <end position="355"/>
    </location>
</feature>
<feature type="transmembrane region" description="Helical" evidence="8">
    <location>
        <begin position="225"/>
        <end position="242"/>
    </location>
</feature>
<keyword evidence="3" id="KW-0813">Transport</keyword>
<evidence type="ECO:0000256" key="1">
    <source>
        <dbReference type="ARBA" id="ARBA00004651"/>
    </source>
</evidence>
<feature type="transmembrane region" description="Helical" evidence="8">
    <location>
        <begin position="125"/>
        <end position="145"/>
    </location>
</feature>
<proteinExistence type="inferred from homology"/>
<dbReference type="PANTHER" id="PTHR30472">
    <property type="entry name" value="FERRIC ENTEROBACTIN TRANSPORT SYSTEM PERMEASE PROTEIN"/>
    <property type="match status" value="1"/>
</dbReference>
<protein>
    <submittedName>
        <fullName evidence="9">Iron complex transport system permease protein</fullName>
    </submittedName>
</protein>
<evidence type="ECO:0000256" key="7">
    <source>
        <dbReference type="ARBA" id="ARBA00023136"/>
    </source>
</evidence>
<keyword evidence="4" id="KW-1003">Cell membrane</keyword>
<accession>A0A317N4W2</accession>
<keyword evidence="6 8" id="KW-1133">Transmembrane helix</keyword>
<evidence type="ECO:0000256" key="4">
    <source>
        <dbReference type="ARBA" id="ARBA00022475"/>
    </source>
</evidence>
<dbReference type="GO" id="GO:0022857">
    <property type="term" value="F:transmembrane transporter activity"/>
    <property type="evidence" value="ECO:0007669"/>
    <property type="project" value="InterPro"/>
</dbReference>
<dbReference type="EMBL" id="QGTL01000013">
    <property type="protein sequence ID" value="PWV70306.1"/>
    <property type="molecule type" value="Genomic_DNA"/>
</dbReference>
<evidence type="ECO:0000256" key="5">
    <source>
        <dbReference type="ARBA" id="ARBA00022692"/>
    </source>
</evidence>
<sequence length="363" mass="36912">MTLTQLSGPGSRRLTATGITPTDMVLRLGRATVRFDRRASLVTAGLVLAVLVLVAVSLMVGEYTIGPGALWDVLTGQPRRRLDQFFVVDRRLPRVLVAVGVGGGLAAAGAIFQRLYRNPLASPDIIGFTDGSAVGAVLVLITFGGTLGMGALGAALGALVTLAVMAVLTVLGGLRGTRLVLVGIALGALSTSATYYLLSQAYLPSAAVANAWLIGSLSGRGWGQVLVIGIGLAVVTPVLVVLDRTFHALDLGDTVATTLGVRGGRARMGLMAGATVLVGLSVAAAGPIAFIALAAPHLARGLTRTSGAAIFAAACVGALLLGVSDLVAEHAFPAPVPVGVITVSIGGVFLIWLLVREGLRHRV</sequence>
<feature type="transmembrane region" description="Helical" evidence="8">
    <location>
        <begin position="179"/>
        <end position="196"/>
    </location>
</feature>
<feature type="transmembrane region" description="Helical" evidence="8">
    <location>
        <begin position="307"/>
        <end position="328"/>
    </location>
</feature>
<feature type="transmembrane region" description="Helical" evidence="8">
    <location>
        <begin position="151"/>
        <end position="172"/>
    </location>
</feature>
<dbReference type="InterPro" id="IPR000522">
    <property type="entry name" value="ABC_transptr_permease_BtuC"/>
</dbReference>
<dbReference type="Gene3D" id="1.10.3470.10">
    <property type="entry name" value="ABC transporter involved in vitamin B12 uptake, BtuC"/>
    <property type="match status" value="1"/>
</dbReference>
<evidence type="ECO:0000313" key="9">
    <source>
        <dbReference type="EMBL" id="PWV70306.1"/>
    </source>
</evidence>
<evidence type="ECO:0000256" key="6">
    <source>
        <dbReference type="ARBA" id="ARBA00022989"/>
    </source>
</evidence>